<dbReference type="Proteomes" id="UP000293380">
    <property type="component" value="Unassembled WGS sequence"/>
</dbReference>
<name>A0A4Q9EQP8_9GAMM</name>
<sequence length="174" mass="19810">MDLKTTQRILQAAIDQYPRLIALSFELYGDSKDPKMLSSRFQAAFEPLFDAFIDDRIYEGKLVPPTQLRYLWFPTPTALHSLVLLNQNSIWQPRDGELCDAVNAVIHCLNRAGQQVSGRPSVKWQEPPYLPLDRTQAGSFQKNYTVLLQHISNLIPSTPSRGDYHVAQRKDAVV</sequence>
<dbReference type="EMBL" id="SITD01000046">
    <property type="protein sequence ID" value="TBM28328.1"/>
    <property type="molecule type" value="Genomic_DNA"/>
</dbReference>
<accession>A0A4Q9EQP8</accession>
<gene>
    <name evidence="1" type="ORF">EYY89_09065</name>
</gene>
<dbReference type="RefSeq" id="WP_130959468.1">
    <property type="nucleotide sequence ID" value="NZ_SITD01000046.1"/>
</dbReference>
<evidence type="ECO:0000313" key="2">
    <source>
        <dbReference type="Proteomes" id="UP000293380"/>
    </source>
</evidence>
<evidence type="ECO:0008006" key="3">
    <source>
        <dbReference type="Google" id="ProtNLM"/>
    </source>
</evidence>
<reference evidence="1 2" key="1">
    <citation type="submission" date="2019-02" db="EMBL/GenBank/DDBJ databases">
        <title>Comparative genomic analysis of the Hafnia genus genomes.</title>
        <authorList>
            <person name="Zhiqiu Y."/>
            <person name="Chao Y."/>
            <person name="Yuhui D."/>
            <person name="Di H."/>
            <person name="Bin L."/>
        </authorList>
    </citation>
    <scope>NUCLEOTIDE SEQUENCE [LARGE SCALE GENOMIC DNA]</scope>
    <source>
        <strain evidence="1 2">PCM_1194</strain>
    </source>
</reference>
<evidence type="ECO:0000313" key="1">
    <source>
        <dbReference type="EMBL" id="TBM28328.1"/>
    </source>
</evidence>
<comment type="caution">
    <text evidence="1">The sequence shown here is derived from an EMBL/GenBank/DDBJ whole genome shotgun (WGS) entry which is preliminary data.</text>
</comment>
<protein>
    <recommendedName>
        <fullName evidence="3">Inovirus Gp2 family protein</fullName>
    </recommendedName>
</protein>
<proteinExistence type="predicted"/>
<dbReference type="AlphaFoldDB" id="A0A4Q9EQP8"/>
<organism evidence="1 2">
    <name type="scientific">Hafnia paralvei</name>
    <dbReference type="NCBI Taxonomy" id="546367"/>
    <lineage>
        <taxon>Bacteria</taxon>
        <taxon>Pseudomonadati</taxon>
        <taxon>Pseudomonadota</taxon>
        <taxon>Gammaproteobacteria</taxon>
        <taxon>Enterobacterales</taxon>
        <taxon>Hafniaceae</taxon>
        <taxon>Hafnia</taxon>
    </lineage>
</organism>